<proteinExistence type="predicted"/>
<dbReference type="Pfam" id="PF04316">
    <property type="entry name" value="FlgM"/>
    <property type="match status" value="1"/>
</dbReference>
<evidence type="ECO:0000313" key="2">
    <source>
        <dbReference type="EMBL" id="RKQ63541.1"/>
    </source>
</evidence>
<dbReference type="InterPro" id="IPR031316">
    <property type="entry name" value="FlgM_C"/>
</dbReference>
<dbReference type="RefSeq" id="WP_121169785.1">
    <property type="nucleotide sequence ID" value="NZ_RBIE01000001.1"/>
</dbReference>
<comment type="caution">
    <text evidence="2">The sequence shown here is derived from an EMBL/GenBank/DDBJ whole genome shotgun (WGS) entry which is preliminary data.</text>
</comment>
<dbReference type="Proteomes" id="UP000280881">
    <property type="component" value="Unassembled WGS sequence"/>
</dbReference>
<dbReference type="EMBL" id="RBIE01000001">
    <property type="protein sequence ID" value="RKQ63541.1"/>
    <property type="molecule type" value="Genomic_DNA"/>
</dbReference>
<dbReference type="InterPro" id="IPR035890">
    <property type="entry name" value="Anti-sigma-28_factor_FlgM_sf"/>
</dbReference>
<protein>
    <submittedName>
        <fullName evidence="2">FlgM family anti-sigma-28 factor</fullName>
    </submittedName>
</protein>
<name>A0A420W8A5_9BACT</name>
<keyword evidence="3" id="KW-1185">Reference proteome</keyword>
<evidence type="ECO:0000313" key="3">
    <source>
        <dbReference type="Proteomes" id="UP000280881"/>
    </source>
</evidence>
<sequence length="90" mass="10266">MKIDGLSSEVLRLLYGEKSEVNREGKAERRKSSSQDISVEISKEVLNLSPREISREKVERIKEAIKSGNYEVNPHRISEALIREILGDDL</sequence>
<reference evidence="2 3" key="1">
    <citation type="submission" date="2018-10" db="EMBL/GenBank/DDBJ databases">
        <title>Genomic Encyclopedia of Type Strains, Phase IV (KMG-IV): sequencing the most valuable type-strain genomes for metagenomic binning, comparative biology and taxonomic classification.</title>
        <authorList>
            <person name="Goeker M."/>
        </authorList>
    </citation>
    <scope>NUCLEOTIDE SEQUENCE [LARGE SCALE GENOMIC DNA]</scope>
    <source>
        <strain evidence="2 3">DSM 15521</strain>
    </source>
</reference>
<feature type="domain" description="Anti-sigma-28 factor FlgM C-terminal" evidence="1">
    <location>
        <begin position="43"/>
        <end position="82"/>
    </location>
</feature>
<dbReference type="SUPFAM" id="SSF101498">
    <property type="entry name" value="Anti-sigma factor FlgM"/>
    <property type="match status" value="1"/>
</dbReference>
<dbReference type="AlphaFoldDB" id="A0A420W8A5"/>
<dbReference type="OrthoDB" id="15397at2"/>
<organism evidence="2 3">
    <name type="scientific">Thermovibrio guaymasensis</name>
    <dbReference type="NCBI Taxonomy" id="240167"/>
    <lineage>
        <taxon>Bacteria</taxon>
        <taxon>Pseudomonadati</taxon>
        <taxon>Aquificota</taxon>
        <taxon>Aquificia</taxon>
        <taxon>Desulfurobacteriales</taxon>
        <taxon>Desulfurobacteriaceae</taxon>
        <taxon>Thermovibrio</taxon>
    </lineage>
</organism>
<evidence type="ECO:0000259" key="1">
    <source>
        <dbReference type="Pfam" id="PF04316"/>
    </source>
</evidence>
<accession>A0A420W8A5</accession>
<gene>
    <name evidence="2" type="ORF">C7457_0415</name>
</gene>